<evidence type="ECO:0000256" key="5">
    <source>
        <dbReference type="ARBA" id="ARBA00022840"/>
    </source>
</evidence>
<evidence type="ECO:0000256" key="2">
    <source>
        <dbReference type="ARBA" id="ARBA00022741"/>
    </source>
</evidence>
<dbReference type="Pfam" id="PF13086">
    <property type="entry name" value="AAA_11"/>
    <property type="match status" value="2"/>
</dbReference>
<organism evidence="9 10">
    <name type="scientific">Halocatena salina</name>
    <dbReference type="NCBI Taxonomy" id="2934340"/>
    <lineage>
        <taxon>Archaea</taxon>
        <taxon>Methanobacteriati</taxon>
        <taxon>Methanobacteriota</taxon>
        <taxon>Stenosarchaea group</taxon>
        <taxon>Halobacteria</taxon>
        <taxon>Halobacteriales</taxon>
        <taxon>Natronomonadaceae</taxon>
        <taxon>Halocatena</taxon>
    </lineage>
</organism>
<dbReference type="AlphaFoldDB" id="A0A8U0A120"/>
<keyword evidence="2" id="KW-0547">Nucleotide-binding</keyword>
<evidence type="ECO:0000259" key="7">
    <source>
        <dbReference type="Pfam" id="PF13086"/>
    </source>
</evidence>
<dbReference type="Proteomes" id="UP000831768">
    <property type="component" value="Chromosome"/>
</dbReference>
<dbReference type="KEGG" id="haad:MW046_12840"/>
<feature type="domain" description="DNA2/NAM7 helicase helicase" evidence="7">
    <location>
        <begin position="474"/>
        <end position="531"/>
    </location>
</feature>
<dbReference type="SUPFAM" id="SSF52540">
    <property type="entry name" value="P-loop containing nucleoside triphosphate hydrolases"/>
    <property type="match status" value="1"/>
</dbReference>
<dbReference type="GO" id="GO:0005524">
    <property type="term" value="F:ATP binding"/>
    <property type="evidence" value="ECO:0007669"/>
    <property type="project" value="UniProtKB-KW"/>
</dbReference>
<proteinExistence type="inferred from homology"/>
<protein>
    <submittedName>
        <fullName evidence="9">AAA domain-containing protein</fullName>
    </submittedName>
</protein>
<dbReference type="Gene3D" id="3.40.50.300">
    <property type="entry name" value="P-loop containing nucleotide triphosphate hydrolases"/>
    <property type="match status" value="3"/>
</dbReference>
<dbReference type="GO" id="GO:0043139">
    <property type="term" value="F:5'-3' DNA helicase activity"/>
    <property type="evidence" value="ECO:0007669"/>
    <property type="project" value="TreeGrafter"/>
</dbReference>
<feature type="domain" description="DNA2/NAM7 helicase-like C-terminal" evidence="8">
    <location>
        <begin position="541"/>
        <end position="735"/>
    </location>
</feature>
<dbReference type="InterPro" id="IPR027417">
    <property type="entry name" value="P-loop_NTPase"/>
</dbReference>
<dbReference type="PANTHER" id="PTHR43788">
    <property type="entry name" value="DNA2/NAM7 HELICASE FAMILY MEMBER"/>
    <property type="match status" value="1"/>
</dbReference>
<dbReference type="InterPro" id="IPR050534">
    <property type="entry name" value="Coronavir_polyprotein_1ab"/>
</dbReference>
<evidence type="ECO:0000256" key="4">
    <source>
        <dbReference type="ARBA" id="ARBA00022806"/>
    </source>
</evidence>
<dbReference type="PANTHER" id="PTHR43788:SF8">
    <property type="entry name" value="DNA-BINDING PROTEIN SMUBP-2"/>
    <property type="match status" value="1"/>
</dbReference>
<keyword evidence="10" id="KW-1185">Reference proteome</keyword>
<name>A0A8U0A120_9EURY</name>
<keyword evidence="5" id="KW-0067">ATP-binding</keyword>
<reference evidence="9" key="1">
    <citation type="submission" date="2022-04" db="EMBL/GenBank/DDBJ databases">
        <title>Halocatena sp. nov., isolated from a salt lake.</title>
        <authorList>
            <person name="Cui H.-L."/>
        </authorList>
    </citation>
    <scope>NUCLEOTIDE SEQUENCE</scope>
    <source>
        <strain evidence="9">AD-1</strain>
    </source>
</reference>
<dbReference type="EMBL" id="CP096019">
    <property type="protein sequence ID" value="UPM42830.1"/>
    <property type="molecule type" value="Genomic_DNA"/>
</dbReference>
<dbReference type="RefSeq" id="WP_247993501.1">
    <property type="nucleotide sequence ID" value="NZ_CP096019.1"/>
</dbReference>
<evidence type="ECO:0000256" key="1">
    <source>
        <dbReference type="ARBA" id="ARBA00007913"/>
    </source>
</evidence>
<dbReference type="GeneID" id="71928949"/>
<accession>A0A8U0A120</accession>
<dbReference type="CDD" id="cd18808">
    <property type="entry name" value="SF1_C_Upf1"/>
    <property type="match status" value="1"/>
</dbReference>
<dbReference type="GO" id="GO:0016787">
    <property type="term" value="F:hydrolase activity"/>
    <property type="evidence" value="ECO:0007669"/>
    <property type="project" value="UniProtKB-KW"/>
</dbReference>
<feature type="domain" description="DNA2/NAM7 helicase helicase" evidence="7">
    <location>
        <begin position="362"/>
        <end position="426"/>
    </location>
</feature>
<gene>
    <name evidence="9" type="ORF">MW046_12840</name>
</gene>
<keyword evidence="4" id="KW-0347">Helicase</keyword>
<feature type="region of interest" description="Disordered" evidence="6">
    <location>
        <begin position="178"/>
        <end position="202"/>
    </location>
</feature>
<dbReference type="InterPro" id="IPR047187">
    <property type="entry name" value="SF1_C_Upf1"/>
</dbReference>
<sequence length="778" mass="85120">MSLVFESAIDAFSIETATLVCPAASAVTPADRGDEAIPVAGVIEHARRHPSLVHPDDEDDVCVPLHEPTSATLSDEYVIYTDHPIHGEIFVYEEDGERAFVQTEAFGATPLARRLRFWHSDYVPETEPAYYSSPLSDTEPPRNPVGDPDEFFDQLLGFVDREREARRTEHRTRLDARSPTEIYEDGGAAIPSLDNPGNGRGQRFTFRLSDAAVASALSTEHASDDADGNGRADRTELPHRFVQQEFGIHEGNEALLSPPNREHSPSAFPLAVTVDTIRNRNVVLTVDWETIDAVNEVDSFLRQQRRGFGLALLLNGVPYDRQADSIRELNEDRTFRGLMTGQVPVTFSDTGAIESTQHDDDLNQEQQLAVEHALLADPLFCIHGPPGTGKTRTLVEIVRRAATAGQRVLVCADSNQAIDNILVGDSTSTDVDDGSLHAHAQHGTEEFTVKRNNARRSTHPAISDWYSSVSGIPDVVVTTASSAARLDGRFDLAVIDEATQATCTTTCIPMVAAEKVVLAGDHKQLPPFSASDSPPDSAFGMSLFEHLYADGGVYEGVGIQLRTQYRMHRDIARFPNRRFYDRSLRQGHAIEPLVTESNGVLGNGASLMGYDIGGSESLRENSLYNEPEAELVTYLVGQLRSLPAVGYDDIGVIAPYTAQVATINSLLATHLPRGTDVTVDTIDSFQGGERDAIVISLVRSNPTGELGFLDRRPDGPRRLNVALTRARRFCGIIGDWSTLTAATDCTDLYRSLHAELADTNRLKSVDPTLLDLSALHHD</sequence>
<evidence type="ECO:0000259" key="8">
    <source>
        <dbReference type="Pfam" id="PF13087"/>
    </source>
</evidence>
<evidence type="ECO:0000313" key="9">
    <source>
        <dbReference type="EMBL" id="UPM42830.1"/>
    </source>
</evidence>
<evidence type="ECO:0000256" key="3">
    <source>
        <dbReference type="ARBA" id="ARBA00022801"/>
    </source>
</evidence>
<dbReference type="Pfam" id="PF13087">
    <property type="entry name" value="AAA_12"/>
    <property type="match status" value="1"/>
</dbReference>
<evidence type="ECO:0000256" key="6">
    <source>
        <dbReference type="SAM" id="MobiDB-lite"/>
    </source>
</evidence>
<dbReference type="InterPro" id="IPR041677">
    <property type="entry name" value="DNA2/NAM7_AAA_11"/>
</dbReference>
<evidence type="ECO:0000313" key="10">
    <source>
        <dbReference type="Proteomes" id="UP000831768"/>
    </source>
</evidence>
<comment type="similarity">
    <text evidence="1">Belongs to the DNA2/NAM7 helicase family.</text>
</comment>
<keyword evidence="3" id="KW-0378">Hydrolase</keyword>
<dbReference type="InterPro" id="IPR041679">
    <property type="entry name" value="DNA2/NAM7-like_C"/>
</dbReference>